<comment type="cofactor">
    <cofactor evidence="1">
        <name>Mg(2+)</name>
        <dbReference type="ChEBI" id="CHEBI:18420"/>
    </cofactor>
</comment>
<evidence type="ECO:0000313" key="8">
    <source>
        <dbReference type="EMBL" id="MBM7470990.1"/>
    </source>
</evidence>
<dbReference type="EMBL" id="JAFBBU010000001">
    <property type="protein sequence ID" value="MBM7470990.1"/>
    <property type="molecule type" value="Genomic_DNA"/>
</dbReference>
<dbReference type="CDD" id="cd00685">
    <property type="entry name" value="Trans_IPPS_HT"/>
    <property type="match status" value="1"/>
</dbReference>
<dbReference type="PANTHER" id="PTHR12001">
    <property type="entry name" value="GERANYLGERANYL PYROPHOSPHATE SYNTHASE"/>
    <property type="match status" value="1"/>
</dbReference>
<feature type="region of interest" description="Disordered" evidence="7">
    <location>
        <begin position="1"/>
        <end position="24"/>
    </location>
</feature>
<keyword evidence="5" id="KW-0460">Magnesium</keyword>
<sequence>MKPTNRSADIFWGANPSKGARRSQPQAASLSLAERLFSTADDRKAYRAVEEGIERLEKNLVTETAFHDGMAEVSARYLLDAGGKRVRPLLAFLTAQLGDGVTDDVITAATSIELIHLASLYHDDVMDEAEQRRGVPTAHTVWSNSIAILTGDLLFARASKLLSILGERAIRLQADTFERLCLGQLHETVGPRPGEDPIEHYLQVLADKTGSLIAASAQLGVLVSNAPEAYQQAVFDFGEKIGIAFQLVDDVIDLAPPSDETGKTAGTDIRAGVVTLPLLYLQRDAPTDPTTAALLRRLDPDLIAATPDAEVDALIAELRAHPVTAETIVESRRWADDAVAALAPLPDGTIKKTLVKFAATMVERSS</sequence>
<dbReference type="SFLD" id="SFLDS00005">
    <property type="entry name" value="Isoprenoid_Synthase_Type_I"/>
    <property type="match status" value="1"/>
</dbReference>
<dbReference type="PROSITE" id="PS00444">
    <property type="entry name" value="POLYPRENYL_SYNTHASE_2"/>
    <property type="match status" value="1"/>
</dbReference>
<protein>
    <submittedName>
        <fullName evidence="8">Heptaprenyl diphosphate synthase</fullName>
        <ecNumber evidence="8">2.5.1.30</ecNumber>
    </submittedName>
</protein>
<keyword evidence="4" id="KW-0479">Metal-binding</keyword>
<dbReference type="PANTHER" id="PTHR12001:SF69">
    <property type="entry name" value="ALL TRANS-POLYPRENYL-DIPHOSPHATE SYNTHASE PDSS1"/>
    <property type="match status" value="1"/>
</dbReference>
<evidence type="ECO:0000256" key="3">
    <source>
        <dbReference type="ARBA" id="ARBA00022679"/>
    </source>
</evidence>
<evidence type="ECO:0000256" key="6">
    <source>
        <dbReference type="RuleBase" id="RU004466"/>
    </source>
</evidence>
<proteinExistence type="inferred from homology"/>
<dbReference type="Gene3D" id="1.10.600.10">
    <property type="entry name" value="Farnesyl Diphosphate Synthase"/>
    <property type="match status" value="1"/>
</dbReference>
<dbReference type="Pfam" id="PF00348">
    <property type="entry name" value="polyprenyl_synt"/>
    <property type="match status" value="1"/>
</dbReference>
<gene>
    <name evidence="8" type="ORF">JOE66_000624</name>
</gene>
<dbReference type="InterPro" id="IPR000092">
    <property type="entry name" value="Polyprenyl_synt"/>
</dbReference>
<name>A0ABS2L2K8_9MICO</name>
<dbReference type="SFLD" id="SFLDG01017">
    <property type="entry name" value="Polyprenyl_Transferase_Like"/>
    <property type="match status" value="1"/>
</dbReference>
<organism evidence="8 9">
    <name type="scientific">Subtercola frigoramans</name>
    <dbReference type="NCBI Taxonomy" id="120298"/>
    <lineage>
        <taxon>Bacteria</taxon>
        <taxon>Bacillati</taxon>
        <taxon>Actinomycetota</taxon>
        <taxon>Actinomycetes</taxon>
        <taxon>Micrococcales</taxon>
        <taxon>Microbacteriaceae</taxon>
        <taxon>Subtercola</taxon>
    </lineage>
</organism>
<dbReference type="EC" id="2.5.1.30" evidence="8"/>
<dbReference type="InterPro" id="IPR033749">
    <property type="entry name" value="Polyprenyl_synt_CS"/>
</dbReference>
<keyword evidence="3 6" id="KW-0808">Transferase</keyword>
<evidence type="ECO:0000256" key="5">
    <source>
        <dbReference type="ARBA" id="ARBA00022842"/>
    </source>
</evidence>
<dbReference type="GO" id="GO:0000010">
    <property type="term" value="F:heptaprenyl diphosphate synthase activity"/>
    <property type="evidence" value="ECO:0007669"/>
    <property type="project" value="UniProtKB-EC"/>
</dbReference>
<dbReference type="RefSeq" id="WP_372435473.1">
    <property type="nucleotide sequence ID" value="NZ_BAAAHT010000017.1"/>
</dbReference>
<keyword evidence="9" id="KW-1185">Reference proteome</keyword>
<accession>A0ABS2L2K8</accession>
<evidence type="ECO:0000256" key="1">
    <source>
        <dbReference type="ARBA" id="ARBA00001946"/>
    </source>
</evidence>
<dbReference type="SUPFAM" id="SSF48576">
    <property type="entry name" value="Terpenoid synthases"/>
    <property type="match status" value="1"/>
</dbReference>
<comment type="similarity">
    <text evidence="2 6">Belongs to the FPP/GGPP synthase family.</text>
</comment>
<evidence type="ECO:0000256" key="7">
    <source>
        <dbReference type="SAM" id="MobiDB-lite"/>
    </source>
</evidence>
<comment type="caution">
    <text evidence="8">The sequence shown here is derived from an EMBL/GenBank/DDBJ whole genome shotgun (WGS) entry which is preliminary data.</text>
</comment>
<reference evidence="8 9" key="1">
    <citation type="submission" date="2021-01" db="EMBL/GenBank/DDBJ databases">
        <title>Sequencing the genomes of 1000 actinobacteria strains.</title>
        <authorList>
            <person name="Klenk H.-P."/>
        </authorList>
    </citation>
    <scope>NUCLEOTIDE SEQUENCE [LARGE SCALE GENOMIC DNA]</scope>
    <source>
        <strain evidence="8 9">DSM 13057</strain>
    </source>
</reference>
<evidence type="ECO:0000313" key="9">
    <source>
        <dbReference type="Proteomes" id="UP000776164"/>
    </source>
</evidence>
<dbReference type="InterPro" id="IPR008949">
    <property type="entry name" value="Isoprenoid_synthase_dom_sf"/>
</dbReference>
<dbReference type="Proteomes" id="UP000776164">
    <property type="component" value="Unassembled WGS sequence"/>
</dbReference>
<evidence type="ECO:0000256" key="4">
    <source>
        <dbReference type="ARBA" id="ARBA00022723"/>
    </source>
</evidence>
<evidence type="ECO:0000256" key="2">
    <source>
        <dbReference type="ARBA" id="ARBA00006706"/>
    </source>
</evidence>